<dbReference type="OrthoDB" id="422540at2759"/>
<organism evidence="2 3">
    <name type="scientific">Trichogramma brassicae</name>
    <dbReference type="NCBI Taxonomy" id="86971"/>
    <lineage>
        <taxon>Eukaryota</taxon>
        <taxon>Metazoa</taxon>
        <taxon>Ecdysozoa</taxon>
        <taxon>Arthropoda</taxon>
        <taxon>Hexapoda</taxon>
        <taxon>Insecta</taxon>
        <taxon>Pterygota</taxon>
        <taxon>Neoptera</taxon>
        <taxon>Endopterygota</taxon>
        <taxon>Hymenoptera</taxon>
        <taxon>Apocrita</taxon>
        <taxon>Proctotrupomorpha</taxon>
        <taxon>Chalcidoidea</taxon>
        <taxon>Trichogrammatidae</taxon>
        <taxon>Trichogramma</taxon>
    </lineage>
</organism>
<protein>
    <submittedName>
        <fullName evidence="2">Uncharacterized protein</fullName>
    </submittedName>
</protein>
<feature type="region of interest" description="Disordered" evidence="1">
    <location>
        <begin position="268"/>
        <end position="304"/>
    </location>
</feature>
<evidence type="ECO:0000313" key="2">
    <source>
        <dbReference type="EMBL" id="CAB0042249.1"/>
    </source>
</evidence>
<dbReference type="PANTHER" id="PTHR38681:SF1">
    <property type="entry name" value="RETROVIRUS-RELATED POL POLYPROTEIN FROM TRANSPOSON 412-LIKE PROTEIN"/>
    <property type="match status" value="1"/>
</dbReference>
<evidence type="ECO:0000313" key="3">
    <source>
        <dbReference type="Proteomes" id="UP000479190"/>
    </source>
</evidence>
<sequence length="304" mass="33895">MDFIFWAHRSRSRLIRAHSSKGSSSLSYASSSVQSTSTPARTILRQIAWSNACIELSKRALKCSPETPWTLALPGVLLGLRTTFKEDLQASPAEMVFGTSLRIPGEFVARQEPDKTSPSEFVSALRRLFQAIRPVPASRHVQHRPFVFKDLATSDYVFRRLDTILKPLEQPYTGPHRVIRRINERNFVVDVNGVAKTLSTDQLKPAYLDVADSGASQATPEQPTPRSLHQHGESPFHSLRKLPSPLGGEWLWRLKARHRTLAGRAVSWASRPASPAAESAPVDLSHLRTAAKREKKKAVKSLRA</sequence>
<accession>A0A6H5IV53</accession>
<dbReference type="AlphaFoldDB" id="A0A6H5IV53"/>
<feature type="region of interest" description="Disordered" evidence="1">
    <location>
        <begin position="213"/>
        <end position="239"/>
    </location>
</feature>
<feature type="compositionally biased region" description="Basic residues" evidence="1">
    <location>
        <begin position="289"/>
        <end position="304"/>
    </location>
</feature>
<keyword evidence="3" id="KW-1185">Reference proteome</keyword>
<gene>
    <name evidence="2" type="ORF">TBRA_LOCUS13881</name>
</gene>
<feature type="compositionally biased region" description="Low complexity" evidence="1">
    <location>
        <begin position="268"/>
        <end position="281"/>
    </location>
</feature>
<name>A0A6H5IV53_9HYME</name>
<dbReference type="EMBL" id="CADCXV010001172">
    <property type="protein sequence ID" value="CAB0042249.1"/>
    <property type="molecule type" value="Genomic_DNA"/>
</dbReference>
<dbReference type="Proteomes" id="UP000479190">
    <property type="component" value="Unassembled WGS sequence"/>
</dbReference>
<dbReference type="PANTHER" id="PTHR38681">
    <property type="entry name" value="RETROVIRUS-RELATED POL POLYPROTEIN FROM TRANSPOSON 412-LIKE PROTEIN-RELATED"/>
    <property type="match status" value="1"/>
</dbReference>
<proteinExistence type="predicted"/>
<reference evidence="2 3" key="1">
    <citation type="submission" date="2020-02" db="EMBL/GenBank/DDBJ databases">
        <authorList>
            <person name="Ferguson B K."/>
        </authorList>
    </citation>
    <scope>NUCLEOTIDE SEQUENCE [LARGE SCALE GENOMIC DNA]</scope>
</reference>
<evidence type="ECO:0000256" key="1">
    <source>
        <dbReference type="SAM" id="MobiDB-lite"/>
    </source>
</evidence>
<feature type="compositionally biased region" description="Polar residues" evidence="1">
    <location>
        <begin position="214"/>
        <end position="227"/>
    </location>
</feature>